<gene>
    <name evidence="1" type="ORF">EYF80_018734</name>
</gene>
<comment type="caution">
    <text evidence="1">The sequence shown here is derived from an EMBL/GenBank/DDBJ whole genome shotgun (WGS) entry which is preliminary data.</text>
</comment>
<keyword evidence="2" id="KW-1185">Reference proteome</keyword>
<dbReference type="EMBL" id="SRLO01000155">
    <property type="protein sequence ID" value="TNN71073.1"/>
    <property type="molecule type" value="Genomic_DNA"/>
</dbReference>
<protein>
    <submittedName>
        <fullName evidence="1">Uncharacterized protein</fullName>
    </submittedName>
</protein>
<dbReference type="AlphaFoldDB" id="A0A4Z2I1H0"/>
<accession>A0A4Z2I1H0</accession>
<reference evidence="1 2" key="1">
    <citation type="submission" date="2019-03" db="EMBL/GenBank/DDBJ databases">
        <title>First draft genome of Liparis tanakae, snailfish: a comprehensive survey of snailfish specific genes.</title>
        <authorList>
            <person name="Kim W."/>
            <person name="Song I."/>
            <person name="Jeong J.-H."/>
            <person name="Kim D."/>
            <person name="Kim S."/>
            <person name="Ryu S."/>
            <person name="Song J.Y."/>
            <person name="Lee S.K."/>
        </authorList>
    </citation>
    <scope>NUCLEOTIDE SEQUENCE [LARGE SCALE GENOMIC DNA]</scope>
    <source>
        <tissue evidence="1">Muscle</tissue>
    </source>
</reference>
<evidence type="ECO:0000313" key="2">
    <source>
        <dbReference type="Proteomes" id="UP000314294"/>
    </source>
</evidence>
<evidence type="ECO:0000313" key="1">
    <source>
        <dbReference type="EMBL" id="TNN71073.1"/>
    </source>
</evidence>
<sequence>MGPFTDKKRCIPAEILSGSIERNLACKNGDESLQKGHRSLGSYMSPLSFQPCNLVDGVALAPHWASYALLASCTWAVCVPLSEQ</sequence>
<organism evidence="1 2">
    <name type="scientific">Liparis tanakae</name>
    <name type="common">Tanaka's snailfish</name>
    <dbReference type="NCBI Taxonomy" id="230148"/>
    <lineage>
        <taxon>Eukaryota</taxon>
        <taxon>Metazoa</taxon>
        <taxon>Chordata</taxon>
        <taxon>Craniata</taxon>
        <taxon>Vertebrata</taxon>
        <taxon>Euteleostomi</taxon>
        <taxon>Actinopterygii</taxon>
        <taxon>Neopterygii</taxon>
        <taxon>Teleostei</taxon>
        <taxon>Neoteleostei</taxon>
        <taxon>Acanthomorphata</taxon>
        <taxon>Eupercaria</taxon>
        <taxon>Perciformes</taxon>
        <taxon>Cottioidei</taxon>
        <taxon>Cottales</taxon>
        <taxon>Liparidae</taxon>
        <taxon>Liparis</taxon>
    </lineage>
</organism>
<proteinExistence type="predicted"/>
<dbReference type="Proteomes" id="UP000314294">
    <property type="component" value="Unassembled WGS sequence"/>
</dbReference>
<name>A0A4Z2I1H0_9TELE</name>